<feature type="compositionally biased region" description="Acidic residues" evidence="1">
    <location>
        <begin position="108"/>
        <end position="118"/>
    </location>
</feature>
<evidence type="ECO:0000313" key="3">
    <source>
        <dbReference type="Proteomes" id="UP001328107"/>
    </source>
</evidence>
<evidence type="ECO:0000256" key="1">
    <source>
        <dbReference type="SAM" id="MobiDB-lite"/>
    </source>
</evidence>
<dbReference type="Proteomes" id="UP001328107">
    <property type="component" value="Unassembled WGS sequence"/>
</dbReference>
<reference evidence="3" key="1">
    <citation type="submission" date="2022-10" db="EMBL/GenBank/DDBJ databases">
        <title>Genome assembly of Pristionchus species.</title>
        <authorList>
            <person name="Yoshida K."/>
            <person name="Sommer R.J."/>
        </authorList>
    </citation>
    <scope>NUCLEOTIDE SEQUENCE [LARGE SCALE GENOMIC DNA]</scope>
    <source>
        <strain evidence="3">RS5460</strain>
    </source>
</reference>
<organism evidence="2 3">
    <name type="scientific">Pristionchus mayeri</name>
    <dbReference type="NCBI Taxonomy" id="1317129"/>
    <lineage>
        <taxon>Eukaryota</taxon>
        <taxon>Metazoa</taxon>
        <taxon>Ecdysozoa</taxon>
        <taxon>Nematoda</taxon>
        <taxon>Chromadorea</taxon>
        <taxon>Rhabditida</taxon>
        <taxon>Rhabditina</taxon>
        <taxon>Diplogasteromorpha</taxon>
        <taxon>Diplogasteroidea</taxon>
        <taxon>Neodiplogasteridae</taxon>
        <taxon>Pristionchus</taxon>
    </lineage>
</organism>
<feature type="compositionally biased region" description="Basic and acidic residues" evidence="1">
    <location>
        <begin position="98"/>
        <end position="107"/>
    </location>
</feature>
<feature type="region of interest" description="Disordered" evidence="1">
    <location>
        <begin position="98"/>
        <end position="118"/>
    </location>
</feature>
<accession>A0AAN4Z280</accession>
<proteinExistence type="predicted"/>
<sequence length="118" mass="13673">MTIYRFLFLHSDHLSSTSLISEQFLLFFLIREIGIVEVSSGGNFDGRISGDCRWNHESKSLRSSIRRNRILQRRKRSTSSECFQFLLVVVVLIGAERSRHEPAKEGSDWSDEDEAHED</sequence>
<evidence type="ECO:0000313" key="2">
    <source>
        <dbReference type="EMBL" id="GMR32506.1"/>
    </source>
</evidence>
<protein>
    <submittedName>
        <fullName evidence="2">Uncharacterized protein</fullName>
    </submittedName>
</protein>
<dbReference type="EMBL" id="BTRK01000001">
    <property type="protein sequence ID" value="GMR32506.1"/>
    <property type="molecule type" value="Genomic_DNA"/>
</dbReference>
<comment type="caution">
    <text evidence="2">The sequence shown here is derived from an EMBL/GenBank/DDBJ whole genome shotgun (WGS) entry which is preliminary data.</text>
</comment>
<name>A0AAN4Z280_9BILA</name>
<keyword evidence="3" id="KW-1185">Reference proteome</keyword>
<gene>
    <name evidence="2" type="ORF">PMAYCL1PPCAC_02701</name>
</gene>
<dbReference type="AlphaFoldDB" id="A0AAN4Z280"/>